<organism evidence="8 9">
    <name type="scientific">Hyaloscypha hepaticicola</name>
    <dbReference type="NCBI Taxonomy" id="2082293"/>
    <lineage>
        <taxon>Eukaryota</taxon>
        <taxon>Fungi</taxon>
        <taxon>Dikarya</taxon>
        <taxon>Ascomycota</taxon>
        <taxon>Pezizomycotina</taxon>
        <taxon>Leotiomycetes</taxon>
        <taxon>Helotiales</taxon>
        <taxon>Hyaloscyphaceae</taxon>
        <taxon>Hyaloscypha</taxon>
    </lineage>
</organism>
<dbReference type="FunFam" id="1.20.1250.20:FF:000057">
    <property type="entry name" value="MFS general substrate transporter"/>
    <property type="match status" value="1"/>
</dbReference>
<feature type="transmembrane region" description="Helical" evidence="6">
    <location>
        <begin position="346"/>
        <end position="367"/>
    </location>
</feature>
<feature type="non-terminal residue" evidence="8">
    <location>
        <position position="1"/>
    </location>
</feature>
<evidence type="ECO:0000313" key="8">
    <source>
        <dbReference type="EMBL" id="PMD17140.1"/>
    </source>
</evidence>
<feature type="transmembrane region" description="Helical" evidence="6">
    <location>
        <begin position="173"/>
        <end position="196"/>
    </location>
</feature>
<keyword evidence="2" id="KW-0813">Transport</keyword>
<evidence type="ECO:0000259" key="7">
    <source>
        <dbReference type="PROSITE" id="PS50850"/>
    </source>
</evidence>
<feature type="non-terminal residue" evidence="8">
    <location>
        <position position="439"/>
    </location>
</feature>
<dbReference type="InterPro" id="IPR020846">
    <property type="entry name" value="MFS_dom"/>
</dbReference>
<dbReference type="InterPro" id="IPR036259">
    <property type="entry name" value="MFS_trans_sf"/>
</dbReference>
<protein>
    <submittedName>
        <fullName evidence="8">MFS general substrate transporter</fullName>
    </submittedName>
</protein>
<dbReference type="PANTHER" id="PTHR43791:SF52">
    <property type="entry name" value="TRANSPORTER, PUTATIVE (AFU_ORTHOLOGUE AFUA_1G11820)-RELATED"/>
    <property type="match status" value="1"/>
</dbReference>
<feature type="transmembrane region" description="Helical" evidence="6">
    <location>
        <begin position="12"/>
        <end position="33"/>
    </location>
</feature>
<dbReference type="PANTHER" id="PTHR43791">
    <property type="entry name" value="PERMEASE-RELATED"/>
    <property type="match status" value="1"/>
</dbReference>
<feature type="transmembrane region" description="Helical" evidence="6">
    <location>
        <begin position="104"/>
        <end position="128"/>
    </location>
</feature>
<evidence type="ECO:0000256" key="4">
    <source>
        <dbReference type="ARBA" id="ARBA00022989"/>
    </source>
</evidence>
<accession>A0A2J6PSY5</accession>
<feature type="transmembrane region" description="Helical" evidence="6">
    <location>
        <begin position="286"/>
        <end position="303"/>
    </location>
</feature>
<evidence type="ECO:0000313" key="9">
    <source>
        <dbReference type="Proteomes" id="UP000235672"/>
    </source>
</evidence>
<sequence length="439" mass="48771">SLERALLWKVDLHILPLLFLAYIITFIDRANIGNVKIEGMLTNLDMVDNDYNTALNVYAVPFILLELPSSLALRRYRPGNYIAFIMFGWGVATIGAGVTRSYSGLLVCRFLVGCFEAGLIPACSFLMNQYYKKFEFQRRYSFFFTGSHIGGAFSGFLTYALVKMNNIGGYAGWRWVFLIEGLFTFLFAIASLFLIIPLPEHSTFLKPEEKTLLLKRLAEDDASNIDEVKTPLTINDIFKTMTHWKVVLPLLACFACNIAASALTAFQPTVLNNLGYTSSQAQIHTIPVYMVAMFFCLLAGYLSDVTHIRFPYVLLGGIITLLGWALELGAVKHIDISTGLGWLHQRYAGMFLILIGFSVQLPILIGWVGNILKGRKQRIVGFATLIGGSQLGNLVSANAFFTRQEKCGYKTGMAAGVGVAVMGIVAVCLFFGGLWWENR</sequence>
<dbReference type="EMBL" id="KZ613501">
    <property type="protein sequence ID" value="PMD17140.1"/>
    <property type="molecule type" value="Genomic_DNA"/>
</dbReference>
<evidence type="ECO:0000256" key="1">
    <source>
        <dbReference type="ARBA" id="ARBA00004141"/>
    </source>
</evidence>
<dbReference type="PROSITE" id="PS50850">
    <property type="entry name" value="MFS"/>
    <property type="match status" value="1"/>
</dbReference>
<dbReference type="OrthoDB" id="310895at2759"/>
<feature type="domain" description="Major facilitator superfamily (MFS) profile" evidence="7">
    <location>
        <begin position="14"/>
        <end position="439"/>
    </location>
</feature>
<comment type="subcellular location">
    <subcellularLocation>
        <location evidence="1">Membrane</location>
        <topology evidence="1">Multi-pass membrane protein</topology>
    </subcellularLocation>
</comment>
<dbReference type="AlphaFoldDB" id="A0A2J6PSY5"/>
<reference evidence="8 9" key="1">
    <citation type="submission" date="2016-05" db="EMBL/GenBank/DDBJ databases">
        <title>A degradative enzymes factory behind the ericoid mycorrhizal symbiosis.</title>
        <authorList>
            <consortium name="DOE Joint Genome Institute"/>
            <person name="Martino E."/>
            <person name="Morin E."/>
            <person name="Grelet G."/>
            <person name="Kuo A."/>
            <person name="Kohler A."/>
            <person name="Daghino S."/>
            <person name="Barry K."/>
            <person name="Choi C."/>
            <person name="Cichocki N."/>
            <person name="Clum A."/>
            <person name="Copeland A."/>
            <person name="Hainaut M."/>
            <person name="Haridas S."/>
            <person name="Labutti K."/>
            <person name="Lindquist E."/>
            <person name="Lipzen A."/>
            <person name="Khouja H.-R."/>
            <person name="Murat C."/>
            <person name="Ohm R."/>
            <person name="Olson A."/>
            <person name="Spatafora J."/>
            <person name="Veneault-Fourrey C."/>
            <person name="Henrissat B."/>
            <person name="Grigoriev I."/>
            <person name="Martin F."/>
            <person name="Perotto S."/>
        </authorList>
    </citation>
    <scope>NUCLEOTIDE SEQUENCE [LARGE SCALE GENOMIC DNA]</scope>
    <source>
        <strain evidence="8 9">UAMH 7357</strain>
    </source>
</reference>
<feature type="transmembrane region" description="Helical" evidence="6">
    <location>
        <begin position="310"/>
        <end position="326"/>
    </location>
</feature>
<proteinExistence type="predicted"/>
<feature type="transmembrane region" description="Helical" evidence="6">
    <location>
        <begin position="379"/>
        <end position="401"/>
    </location>
</feature>
<dbReference type="Pfam" id="PF07690">
    <property type="entry name" value="MFS_1"/>
    <property type="match status" value="1"/>
</dbReference>
<evidence type="ECO:0000256" key="3">
    <source>
        <dbReference type="ARBA" id="ARBA00022692"/>
    </source>
</evidence>
<gene>
    <name evidence="8" type="ORF">NA56DRAFT_540449</name>
</gene>
<keyword evidence="4 6" id="KW-1133">Transmembrane helix</keyword>
<dbReference type="GO" id="GO:0022857">
    <property type="term" value="F:transmembrane transporter activity"/>
    <property type="evidence" value="ECO:0007669"/>
    <property type="project" value="InterPro"/>
</dbReference>
<dbReference type="SUPFAM" id="SSF103473">
    <property type="entry name" value="MFS general substrate transporter"/>
    <property type="match status" value="1"/>
</dbReference>
<keyword evidence="9" id="KW-1185">Reference proteome</keyword>
<dbReference type="InterPro" id="IPR011701">
    <property type="entry name" value="MFS"/>
</dbReference>
<keyword evidence="3 6" id="KW-0812">Transmembrane</keyword>
<name>A0A2J6PSY5_9HELO</name>
<keyword evidence="5 6" id="KW-0472">Membrane</keyword>
<feature type="transmembrane region" description="Helical" evidence="6">
    <location>
        <begin position="53"/>
        <end position="73"/>
    </location>
</feature>
<evidence type="ECO:0000256" key="5">
    <source>
        <dbReference type="ARBA" id="ARBA00023136"/>
    </source>
</evidence>
<dbReference type="Gene3D" id="1.20.1250.20">
    <property type="entry name" value="MFS general substrate transporter like domains"/>
    <property type="match status" value="2"/>
</dbReference>
<feature type="transmembrane region" description="Helical" evidence="6">
    <location>
        <begin position="80"/>
        <end position="98"/>
    </location>
</feature>
<feature type="transmembrane region" description="Helical" evidence="6">
    <location>
        <begin position="246"/>
        <end position="266"/>
    </location>
</feature>
<evidence type="ECO:0000256" key="6">
    <source>
        <dbReference type="SAM" id="Phobius"/>
    </source>
</evidence>
<feature type="transmembrane region" description="Helical" evidence="6">
    <location>
        <begin position="413"/>
        <end position="436"/>
    </location>
</feature>
<evidence type="ECO:0000256" key="2">
    <source>
        <dbReference type="ARBA" id="ARBA00022448"/>
    </source>
</evidence>
<dbReference type="GO" id="GO:0016020">
    <property type="term" value="C:membrane"/>
    <property type="evidence" value="ECO:0007669"/>
    <property type="project" value="UniProtKB-SubCell"/>
</dbReference>
<feature type="transmembrane region" description="Helical" evidence="6">
    <location>
        <begin position="140"/>
        <end position="161"/>
    </location>
</feature>
<dbReference type="Proteomes" id="UP000235672">
    <property type="component" value="Unassembled WGS sequence"/>
</dbReference>